<organism evidence="3 4">
    <name type="scientific">Nocardiopsis codii</name>
    <dbReference type="NCBI Taxonomy" id="3065942"/>
    <lineage>
        <taxon>Bacteria</taxon>
        <taxon>Bacillati</taxon>
        <taxon>Actinomycetota</taxon>
        <taxon>Actinomycetes</taxon>
        <taxon>Streptosporangiales</taxon>
        <taxon>Nocardiopsidaceae</taxon>
        <taxon>Nocardiopsis</taxon>
    </lineage>
</organism>
<accession>A0ABU7K4Z7</accession>
<evidence type="ECO:0008006" key="5">
    <source>
        <dbReference type="Google" id="ProtNLM"/>
    </source>
</evidence>
<feature type="chain" id="PRO_5045962517" description="Lipoprotein" evidence="2">
    <location>
        <begin position="20"/>
        <end position="165"/>
    </location>
</feature>
<evidence type="ECO:0000256" key="2">
    <source>
        <dbReference type="SAM" id="SignalP"/>
    </source>
</evidence>
<sequence>MFRPTTLAAGLFCMALLTACSGQTENAPEQAAPSDAPVTDTSGEETQGQDGLPEGWPPEIPFPVGYEITLDVGAADDGPSTAINDYHGAQVLGVPEEEVQAILGEFEPNGFTTDQETVMSAGGIYRFVNEEWSVSLTVSLMGEDGEFTTEDTGTYSMNYIVGPAE</sequence>
<proteinExistence type="predicted"/>
<feature type="signal peptide" evidence="2">
    <location>
        <begin position="1"/>
        <end position="19"/>
    </location>
</feature>
<evidence type="ECO:0000313" key="3">
    <source>
        <dbReference type="EMBL" id="MEE2037324.1"/>
    </source>
</evidence>
<dbReference type="Proteomes" id="UP001356095">
    <property type="component" value="Unassembled WGS sequence"/>
</dbReference>
<feature type="compositionally biased region" description="Polar residues" evidence="1">
    <location>
        <begin position="39"/>
        <end position="49"/>
    </location>
</feature>
<name>A0ABU7K4Z7_9ACTN</name>
<protein>
    <recommendedName>
        <fullName evidence="5">Lipoprotein</fullName>
    </recommendedName>
</protein>
<dbReference type="EMBL" id="JAUZMY010000006">
    <property type="protein sequence ID" value="MEE2037324.1"/>
    <property type="molecule type" value="Genomic_DNA"/>
</dbReference>
<evidence type="ECO:0000256" key="1">
    <source>
        <dbReference type="SAM" id="MobiDB-lite"/>
    </source>
</evidence>
<feature type="region of interest" description="Disordered" evidence="1">
    <location>
        <begin position="26"/>
        <end position="56"/>
    </location>
</feature>
<reference evidence="3 4" key="1">
    <citation type="submission" date="2023-08" db="EMBL/GenBank/DDBJ databases">
        <authorList>
            <person name="Girao M."/>
            <person name="Carvalho M.F."/>
        </authorList>
    </citation>
    <scope>NUCLEOTIDE SEQUENCE [LARGE SCALE GENOMIC DNA]</scope>
    <source>
        <strain evidence="3 4">CT-R113</strain>
    </source>
</reference>
<evidence type="ECO:0000313" key="4">
    <source>
        <dbReference type="Proteomes" id="UP001356095"/>
    </source>
</evidence>
<gene>
    <name evidence="3" type="ORF">Q8791_08830</name>
</gene>
<comment type="caution">
    <text evidence="3">The sequence shown here is derived from an EMBL/GenBank/DDBJ whole genome shotgun (WGS) entry which is preliminary data.</text>
</comment>
<dbReference type="PROSITE" id="PS51257">
    <property type="entry name" value="PROKAR_LIPOPROTEIN"/>
    <property type="match status" value="1"/>
</dbReference>
<keyword evidence="2" id="KW-0732">Signal</keyword>
<dbReference type="RefSeq" id="WP_330091113.1">
    <property type="nucleotide sequence ID" value="NZ_JAUZMY010000006.1"/>
</dbReference>
<keyword evidence="4" id="KW-1185">Reference proteome</keyword>